<organism evidence="4 5">
    <name type="scientific">Nocardioides simplex</name>
    <name type="common">Arthrobacter simplex</name>
    <dbReference type="NCBI Taxonomy" id="2045"/>
    <lineage>
        <taxon>Bacteria</taxon>
        <taxon>Bacillati</taxon>
        <taxon>Actinomycetota</taxon>
        <taxon>Actinomycetes</taxon>
        <taxon>Propionibacteriales</taxon>
        <taxon>Nocardioidaceae</taxon>
        <taxon>Pimelobacter</taxon>
    </lineage>
</organism>
<dbReference type="InterPro" id="IPR006862">
    <property type="entry name" value="Thio_Ohase/aa_AcTrfase"/>
</dbReference>
<feature type="compositionally biased region" description="Basic and acidic residues" evidence="1">
    <location>
        <begin position="31"/>
        <end position="41"/>
    </location>
</feature>
<dbReference type="PANTHER" id="PTHR10824">
    <property type="entry name" value="ACYL-COENZYME A THIOESTERASE-RELATED"/>
    <property type="match status" value="1"/>
</dbReference>
<evidence type="ECO:0000259" key="2">
    <source>
        <dbReference type="Pfam" id="PF04775"/>
    </source>
</evidence>
<accession>A0A7J5E360</accession>
<dbReference type="Gene3D" id="3.40.50.1820">
    <property type="entry name" value="alpha/beta hydrolase"/>
    <property type="match status" value="1"/>
</dbReference>
<evidence type="ECO:0000256" key="1">
    <source>
        <dbReference type="SAM" id="MobiDB-lite"/>
    </source>
</evidence>
<dbReference type="InterPro" id="IPR029058">
    <property type="entry name" value="AB_hydrolase_fold"/>
</dbReference>
<dbReference type="InterPro" id="IPR042490">
    <property type="entry name" value="Thio_Ohase/BAAT_N"/>
</dbReference>
<dbReference type="Gene3D" id="2.60.40.2240">
    <property type="entry name" value="Acyl-CoA thioester hydrolase/BAAT N-terminal domain"/>
    <property type="match status" value="1"/>
</dbReference>
<feature type="compositionally biased region" description="Basic and acidic residues" evidence="1">
    <location>
        <begin position="104"/>
        <end position="116"/>
    </location>
</feature>
<gene>
    <name evidence="4" type="ORF">F9L07_13170</name>
</gene>
<dbReference type="SUPFAM" id="SSF53474">
    <property type="entry name" value="alpha/beta-Hydrolases"/>
    <property type="match status" value="1"/>
</dbReference>
<sequence>MGRRRRRRRRRLHAPLPRHRPGDAAGQVPVDLRRGRDDPRARGGGRAGPPLSSGTGTPVLLGAAARGPARGAAVVPGREPPVPRQRAAQPPQAPARRDHRLVRRDHAAPRPRAERHPVSLTIEGPAERSPADTPFGIRVTGAVPHAPVTFAVELAGHQGSDWAGRFTAVADEHGVVDLATTALDGFAEPDPTALLWALDARPGPAAGPERPDSALVWSLEVRQDDRTAAARYVREHRAPGVRVHELAAPLAGRLYLPAEPGPRPAVITLSGSGGGLNHEEAELLASHGFVCLALACFNYPGRPDDLFELPVEQVAEAVAWLAARDDVRPGAIAVKGQSRGAELSLLVAAHVPGVRAVAAVVPSGYVWGSFTSDGRDGAAWTLRGEPVPTVRDDGLVGRRSEATARGVAAAPGFRAAVAAASEADLERATIPIERFAGPVLLLCGGDDLMWDSVELSDVLLRRRQAAGTAAETRRLVFPDAGHNLGLPFTPVVTASVHPVDGVAYAYGGTRPGTARARAEAWAALIDFLERSLS</sequence>
<feature type="region of interest" description="Disordered" evidence="1">
    <location>
        <begin position="1"/>
        <end position="116"/>
    </location>
</feature>
<evidence type="ECO:0000259" key="3">
    <source>
        <dbReference type="Pfam" id="PF08840"/>
    </source>
</evidence>
<dbReference type="GO" id="GO:0006637">
    <property type="term" value="P:acyl-CoA metabolic process"/>
    <property type="evidence" value="ECO:0007669"/>
    <property type="project" value="TreeGrafter"/>
</dbReference>
<feature type="compositionally biased region" description="Basic residues" evidence="1">
    <location>
        <begin position="1"/>
        <end position="19"/>
    </location>
</feature>
<dbReference type="Pfam" id="PF04775">
    <property type="entry name" value="Bile_Hydr_Trans"/>
    <property type="match status" value="1"/>
</dbReference>
<feature type="compositionally biased region" description="Low complexity" evidence="1">
    <location>
        <begin position="48"/>
        <end position="77"/>
    </location>
</feature>
<dbReference type="PANTHER" id="PTHR10824:SF4">
    <property type="entry name" value="ACYL-COENZYME A THIOESTERASE 1-LIKE"/>
    <property type="match status" value="1"/>
</dbReference>
<comment type="caution">
    <text evidence="4">The sequence shown here is derived from an EMBL/GenBank/DDBJ whole genome shotgun (WGS) entry which is preliminary data.</text>
</comment>
<evidence type="ECO:0008006" key="6">
    <source>
        <dbReference type="Google" id="ProtNLM"/>
    </source>
</evidence>
<protein>
    <recommendedName>
        <fullName evidence="6">Acyl-CoA thioesterase</fullName>
    </recommendedName>
</protein>
<dbReference type="InterPro" id="IPR014940">
    <property type="entry name" value="BAAT_C"/>
</dbReference>
<dbReference type="EMBL" id="WBVM01000001">
    <property type="protein sequence ID" value="KAB2812691.1"/>
    <property type="molecule type" value="Genomic_DNA"/>
</dbReference>
<reference evidence="4 5" key="1">
    <citation type="submission" date="2019-09" db="EMBL/GenBank/DDBJ databases">
        <title>Pimelobacter sp. isolated from Paulinella.</title>
        <authorList>
            <person name="Jeong S.E."/>
        </authorList>
    </citation>
    <scope>NUCLEOTIDE SEQUENCE [LARGE SCALE GENOMIC DNA]</scope>
    <source>
        <strain evidence="4 5">Pch-N</strain>
    </source>
</reference>
<feature type="domain" description="BAAT/Acyl-CoA thioester hydrolase C-terminal" evidence="3">
    <location>
        <begin position="312"/>
        <end position="532"/>
    </location>
</feature>
<dbReference type="GO" id="GO:0047617">
    <property type="term" value="F:fatty acyl-CoA hydrolase activity"/>
    <property type="evidence" value="ECO:0007669"/>
    <property type="project" value="TreeGrafter"/>
</dbReference>
<evidence type="ECO:0000313" key="4">
    <source>
        <dbReference type="EMBL" id="KAB2812691.1"/>
    </source>
</evidence>
<dbReference type="GO" id="GO:0006631">
    <property type="term" value="P:fatty acid metabolic process"/>
    <property type="evidence" value="ECO:0007669"/>
    <property type="project" value="TreeGrafter"/>
</dbReference>
<feature type="domain" description="Acyl-CoA thioester hydrolase/bile acid-CoA amino acid N-acetyltransferase" evidence="2">
    <location>
        <begin position="132"/>
        <end position="246"/>
    </location>
</feature>
<proteinExistence type="predicted"/>
<dbReference type="Pfam" id="PF08840">
    <property type="entry name" value="BAAT_C"/>
    <property type="match status" value="1"/>
</dbReference>
<evidence type="ECO:0000313" key="5">
    <source>
        <dbReference type="Proteomes" id="UP000449906"/>
    </source>
</evidence>
<name>A0A7J5E360_NOCSI</name>
<dbReference type="AlphaFoldDB" id="A0A7J5E360"/>
<dbReference type="Proteomes" id="UP000449906">
    <property type="component" value="Unassembled WGS sequence"/>
</dbReference>